<dbReference type="Proteomes" id="UP001177670">
    <property type="component" value="Unassembled WGS sequence"/>
</dbReference>
<proteinExistence type="predicted"/>
<accession>A0AA40KEE8</accession>
<gene>
    <name evidence="3" type="ORF">K0M31_017091</name>
</gene>
<dbReference type="SUPFAM" id="SSF57196">
    <property type="entry name" value="EGF/Laminin"/>
    <property type="match status" value="1"/>
</dbReference>
<dbReference type="Gene3D" id="2.10.25.10">
    <property type="entry name" value="Laminin"/>
    <property type="match status" value="1"/>
</dbReference>
<evidence type="ECO:0000313" key="3">
    <source>
        <dbReference type="EMBL" id="KAK1117044.1"/>
    </source>
</evidence>
<dbReference type="Pfam" id="PF21164">
    <property type="entry name" value="Dumpy_DPY"/>
    <property type="match status" value="1"/>
</dbReference>
<comment type="caution">
    <text evidence="1">Lacks conserved residue(s) required for the propagation of feature annotation.</text>
</comment>
<comment type="caution">
    <text evidence="3">The sequence shown here is derived from an EMBL/GenBank/DDBJ whole genome shotgun (WGS) entry which is preliminary data.</text>
</comment>
<sequence length="92" mass="10112">MSRCESRSIVHLRERLYGRSVPFSASLDNAETTIAPRPCQPSPCGANAICREQKGLSFCTCSPEYIGNPYEGCRPECTRSSDCPSHLACNQI</sequence>
<dbReference type="EMBL" id="JAHYIQ010000057">
    <property type="protein sequence ID" value="KAK1117044.1"/>
    <property type="molecule type" value="Genomic_DNA"/>
</dbReference>
<evidence type="ECO:0000259" key="2">
    <source>
        <dbReference type="PROSITE" id="PS50026"/>
    </source>
</evidence>
<name>A0AA40KEE8_9HYME</name>
<protein>
    <recommendedName>
        <fullName evidence="2">EGF-like domain-containing protein</fullName>
    </recommendedName>
</protein>
<dbReference type="AlphaFoldDB" id="A0AA40KEE8"/>
<keyword evidence="1" id="KW-0245">EGF-like domain</keyword>
<organism evidence="3 4">
    <name type="scientific">Melipona bicolor</name>
    <dbReference type="NCBI Taxonomy" id="60889"/>
    <lineage>
        <taxon>Eukaryota</taxon>
        <taxon>Metazoa</taxon>
        <taxon>Ecdysozoa</taxon>
        <taxon>Arthropoda</taxon>
        <taxon>Hexapoda</taxon>
        <taxon>Insecta</taxon>
        <taxon>Pterygota</taxon>
        <taxon>Neoptera</taxon>
        <taxon>Endopterygota</taxon>
        <taxon>Hymenoptera</taxon>
        <taxon>Apocrita</taxon>
        <taxon>Aculeata</taxon>
        <taxon>Apoidea</taxon>
        <taxon>Anthophila</taxon>
        <taxon>Apidae</taxon>
        <taxon>Melipona</taxon>
    </lineage>
</organism>
<dbReference type="PROSITE" id="PS50026">
    <property type="entry name" value="EGF_3"/>
    <property type="match status" value="1"/>
</dbReference>
<evidence type="ECO:0000313" key="4">
    <source>
        <dbReference type="Proteomes" id="UP001177670"/>
    </source>
</evidence>
<dbReference type="InterPro" id="IPR000742">
    <property type="entry name" value="EGF"/>
</dbReference>
<feature type="domain" description="EGF-like" evidence="2">
    <location>
        <begin position="35"/>
        <end position="74"/>
    </location>
</feature>
<dbReference type="InterPro" id="IPR048407">
    <property type="entry name" value="Dumpy_DPY"/>
</dbReference>
<keyword evidence="4" id="KW-1185">Reference proteome</keyword>
<reference evidence="3" key="1">
    <citation type="submission" date="2021-10" db="EMBL/GenBank/DDBJ databases">
        <title>Melipona bicolor Genome sequencing and assembly.</title>
        <authorList>
            <person name="Araujo N.S."/>
            <person name="Arias M.C."/>
        </authorList>
    </citation>
    <scope>NUCLEOTIDE SEQUENCE</scope>
    <source>
        <strain evidence="3">USP_2M_L1-L4_2017</strain>
        <tissue evidence="3">Whole body</tissue>
    </source>
</reference>
<dbReference type="PANTHER" id="PTHR22963:SF39">
    <property type="entry name" value="DUMPY"/>
    <property type="match status" value="1"/>
</dbReference>
<dbReference type="PANTHER" id="PTHR22963">
    <property type="entry name" value="ENDOGLIN-RELATED"/>
    <property type="match status" value="1"/>
</dbReference>
<evidence type="ECO:0000256" key="1">
    <source>
        <dbReference type="PROSITE-ProRule" id="PRU00076"/>
    </source>
</evidence>